<accession>A0AAV1QY71</accession>
<name>A0AAV1QY71_9ROSI</name>
<proteinExistence type="predicted"/>
<dbReference type="AlphaFoldDB" id="A0AAV1QY71"/>
<evidence type="ECO:0000313" key="2">
    <source>
        <dbReference type="Proteomes" id="UP001314170"/>
    </source>
</evidence>
<gene>
    <name evidence="1" type="ORF">DCAF_LOCUS2746</name>
</gene>
<reference evidence="1 2" key="1">
    <citation type="submission" date="2024-01" db="EMBL/GenBank/DDBJ databases">
        <authorList>
            <person name="Waweru B."/>
        </authorList>
    </citation>
    <scope>NUCLEOTIDE SEQUENCE [LARGE SCALE GENOMIC DNA]</scope>
</reference>
<evidence type="ECO:0000313" key="1">
    <source>
        <dbReference type="EMBL" id="CAK7325074.1"/>
    </source>
</evidence>
<keyword evidence="2" id="KW-1185">Reference proteome</keyword>
<sequence>EEAEPLRPPLLPRVALRWHRPVTIFMGTRVSCLIRGIVGVAPRETRASRTFSFLTATIPRSISPQSTIGSPIHNYSRTNRLSLRPERYSQA</sequence>
<dbReference type="Proteomes" id="UP001314170">
    <property type="component" value="Unassembled WGS sequence"/>
</dbReference>
<protein>
    <submittedName>
        <fullName evidence="1">Uncharacterized protein</fullName>
    </submittedName>
</protein>
<dbReference type="EMBL" id="CAWUPB010000832">
    <property type="protein sequence ID" value="CAK7325074.1"/>
    <property type="molecule type" value="Genomic_DNA"/>
</dbReference>
<comment type="caution">
    <text evidence="1">The sequence shown here is derived from an EMBL/GenBank/DDBJ whole genome shotgun (WGS) entry which is preliminary data.</text>
</comment>
<feature type="non-terminal residue" evidence="1">
    <location>
        <position position="1"/>
    </location>
</feature>
<organism evidence="1 2">
    <name type="scientific">Dovyalis caffra</name>
    <dbReference type="NCBI Taxonomy" id="77055"/>
    <lineage>
        <taxon>Eukaryota</taxon>
        <taxon>Viridiplantae</taxon>
        <taxon>Streptophyta</taxon>
        <taxon>Embryophyta</taxon>
        <taxon>Tracheophyta</taxon>
        <taxon>Spermatophyta</taxon>
        <taxon>Magnoliopsida</taxon>
        <taxon>eudicotyledons</taxon>
        <taxon>Gunneridae</taxon>
        <taxon>Pentapetalae</taxon>
        <taxon>rosids</taxon>
        <taxon>fabids</taxon>
        <taxon>Malpighiales</taxon>
        <taxon>Salicaceae</taxon>
        <taxon>Flacourtieae</taxon>
        <taxon>Dovyalis</taxon>
    </lineage>
</organism>